<evidence type="ECO:0000259" key="3">
    <source>
        <dbReference type="Pfam" id="PF12229"/>
    </source>
</evidence>
<dbReference type="PANTHER" id="PTHR35788:SF1">
    <property type="entry name" value="EXPORTED PROTEIN"/>
    <property type="match status" value="1"/>
</dbReference>
<dbReference type="Proteomes" id="UP000253034">
    <property type="component" value="Unassembled WGS sequence"/>
</dbReference>
<proteinExistence type="predicted"/>
<dbReference type="InterPro" id="IPR022029">
    <property type="entry name" value="YoaR-like_PG-bd"/>
</dbReference>
<name>A0A369AWS3_9FIRM</name>
<evidence type="ECO:0000313" key="4">
    <source>
        <dbReference type="EMBL" id="RCX13545.1"/>
    </source>
</evidence>
<reference evidence="4 5" key="1">
    <citation type="submission" date="2018-07" db="EMBL/GenBank/DDBJ databases">
        <title>Genomic Encyclopedia of Type Strains, Phase IV (KMG-IV): sequencing the most valuable type-strain genomes for metagenomic binning, comparative biology and taxonomic classification.</title>
        <authorList>
            <person name="Goeker M."/>
        </authorList>
    </citation>
    <scope>NUCLEOTIDE SEQUENCE [LARGE SCALE GENOMIC DNA]</scope>
    <source>
        <strain evidence="4 5">DSM 27016</strain>
    </source>
</reference>
<dbReference type="Pfam" id="PF12229">
    <property type="entry name" value="PG_binding_4"/>
    <property type="match status" value="1"/>
</dbReference>
<organism evidence="4 5">
    <name type="scientific">Anaerobacterium chartisolvens</name>
    <dbReference type="NCBI Taxonomy" id="1297424"/>
    <lineage>
        <taxon>Bacteria</taxon>
        <taxon>Bacillati</taxon>
        <taxon>Bacillota</taxon>
        <taxon>Clostridia</taxon>
        <taxon>Eubacteriales</taxon>
        <taxon>Oscillospiraceae</taxon>
        <taxon>Anaerobacterium</taxon>
    </lineage>
</organism>
<sequence length="325" mass="36304">MKKNLCFILMIIMVVFAFSSCGANESQQKDKSTENNPAESKTDENNINYMQYSENNNTDYTGLPENNVQKAPGKRYANKNVTLAGIEVGGLEESEIINKIKKLSQDVNVEVRNAKLSKNTWVLAQTEKTGKRVNIEKTLERVLNAKEGKKVKLAVEEIKPSVTARRLKANVVRIGSFTTFISDRKAARINNMEVAAKNIMYEKVYPGEEFSFNQELGRRTLGKGYEKAPIIIRTENGPKKDYGVGGGICQLSTTLYNAAGRAGLKVTERHPHSKRVGYVPKGRDATVTYGGSDLKFVNTGKHPVMIKAYVSNYRVRVSIIENRNQ</sequence>
<dbReference type="PANTHER" id="PTHR35788">
    <property type="entry name" value="EXPORTED PROTEIN-RELATED"/>
    <property type="match status" value="1"/>
</dbReference>
<dbReference type="Pfam" id="PF04294">
    <property type="entry name" value="VanW"/>
    <property type="match status" value="1"/>
</dbReference>
<keyword evidence="2" id="KW-0732">Signal</keyword>
<dbReference type="InterPro" id="IPR052913">
    <property type="entry name" value="Glycopeptide_resist_protein"/>
</dbReference>
<feature type="domain" description="YoaR-like putative peptidoglycan binding" evidence="3">
    <location>
        <begin position="44"/>
        <end position="148"/>
    </location>
</feature>
<dbReference type="AlphaFoldDB" id="A0A369AWS3"/>
<dbReference type="RefSeq" id="WP_114298597.1">
    <property type="nucleotide sequence ID" value="NZ_QPJT01000017.1"/>
</dbReference>
<protein>
    <submittedName>
        <fullName evidence="4">Putative peptidoglycan binding protein</fullName>
    </submittedName>
</protein>
<dbReference type="InterPro" id="IPR007391">
    <property type="entry name" value="Vancomycin_resist_VanW"/>
</dbReference>
<feature type="compositionally biased region" description="Polar residues" evidence="1">
    <location>
        <begin position="34"/>
        <end position="47"/>
    </location>
</feature>
<keyword evidence="5" id="KW-1185">Reference proteome</keyword>
<feature type="signal peptide" evidence="2">
    <location>
        <begin position="1"/>
        <end position="23"/>
    </location>
</feature>
<gene>
    <name evidence="4" type="ORF">DFR58_11785</name>
</gene>
<dbReference type="PROSITE" id="PS51257">
    <property type="entry name" value="PROKAR_LIPOPROTEIN"/>
    <property type="match status" value="1"/>
</dbReference>
<dbReference type="OrthoDB" id="9797191at2"/>
<evidence type="ECO:0000256" key="2">
    <source>
        <dbReference type="SAM" id="SignalP"/>
    </source>
</evidence>
<evidence type="ECO:0000256" key="1">
    <source>
        <dbReference type="SAM" id="MobiDB-lite"/>
    </source>
</evidence>
<feature type="region of interest" description="Disordered" evidence="1">
    <location>
        <begin position="26"/>
        <end position="47"/>
    </location>
</feature>
<comment type="caution">
    <text evidence="4">The sequence shown here is derived from an EMBL/GenBank/DDBJ whole genome shotgun (WGS) entry which is preliminary data.</text>
</comment>
<dbReference type="EMBL" id="QPJT01000017">
    <property type="protein sequence ID" value="RCX13545.1"/>
    <property type="molecule type" value="Genomic_DNA"/>
</dbReference>
<accession>A0A369AWS3</accession>
<feature type="chain" id="PRO_5038873331" evidence="2">
    <location>
        <begin position="24"/>
        <end position="325"/>
    </location>
</feature>
<evidence type="ECO:0000313" key="5">
    <source>
        <dbReference type="Proteomes" id="UP000253034"/>
    </source>
</evidence>